<evidence type="ECO:0000259" key="4">
    <source>
        <dbReference type="PROSITE" id="PS50405"/>
    </source>
</evidence>
<dbReference type="SUPFAM" id="SSF52833">
    <property type="entry name" value="Thioredoxin-like"/>
    <property type="match status" value="1"/>
</dbReference>
<sequence length="218" mass="24845">MTTCDFYYLLLSPPCRSVMLTAEAVGVKLNLKKVDIFKGEQMKPEFIAINPQHCIPTLVDGDLVLWESRPICNYLASKYGKDDSLFPNDPRKRAEVERLHYFDMGTLFFRFGEYVFPVLFRGEKSFNPEKLEKLHEALGWLNTWLAGHDFAVGNNITVADHSLSATVSTFKAAGIDLDRHPNVVAWLKRCEAKMPGYSEINTAGVEEWGQMFRSRCNL</sequence>
<dbReference type="SFLD" id="SFLDG00358">
    <property type="entry name" value="Main_(cytGST)"/>
    <property type="match status" value="1"/>
</dbReference>
<dbReference type="GO" id="GO:0004364">
    <property type="term" value="F:glutathione transferase activity"/>
    <property type="evidence" value="ECO:0007669"/>
    <property type="project" value="TreeGrafter"/>
</dbReference>
<accession>W6MEZ5</accession>
<keyword evidence="5" id="KW-0808">Transferase</keyword>
<dbReference type="SFLD" id="SFLDS00019">
    <property type="entry name" value="Glutathione_Transferase_(cytos"/>
    <property type="match status" value="1"/>
</dbReference>
<dbReference type="Gene3D" id="3.40.30.10">
    <property type="entry name" value="Glutaredoxin"/>
    <property type="match status" value="1"/>
</dbReference>
<dbReference type="Pfam" id="PF02798">
    <property type="entry name" value="GST_N"/>
    <property type="match status" value="1"/>
</dbReference>
<organism evidence="5">
    <name type="scientific">Coenobita clypeatus</name>
    <dbReference type="NCBI Taxonomy" id="474045"/>
    <lineage>
        <taxon>Eukaryota</taxon>
        <taxon>Metazoa</taxon>
        <taxon>Ecdysozoa</taxon>
        <taxon>Arthropoda</taxon>
        <taxon>Crustacea</taxon>
        <taxon>Multicrustacea</taxon>
        <taxon>Malacostraca</taxon>
        <taxon>Eumalacostraca</taxon>
        <taxon>Eucarida</taxon>
        <taxon>Decapoda</taxon>
        <taxon>Pleocyemata</taxon>
        <taxon>Anomura</taxon>
        <taxon>Paguroidea</taxon>
        <taxon>Coenobitidae</taxon>
        <taxon>Coenobita</taxon>
    </lineage>
</organism>
<feature type="domain" description="GST C-terminal" evidence="4">
    <location>
        <begin position="89"/>
        <end position="218"/>
    </location>
</feature>
<evidence type="ECO:0000259" key="3">
    <source>
        <dbReference type="PROSITE" id="PS50404"/>
    </source>
</evidence>
<dbReference type="PANTHER" id="PTHR43969:SF9">
    <property type="entry name" value="GLUTATHIONE S TRANSFERASE D10, ISOFORM A-RELATED"/>
    <property type="match status" value="1"/>
</dbReference>
<dbReference type="Pfam" id="PF00043">
    <property type="entry name" value="GST_C"/>
    <property type="match status" value="1"/>
</dbReference>
<evidence type="ECO:0000313" key="5">
    <source>
        <dbReference type="EMBL" id="CDK12599.1"/>
    </source>
</evidence>
<comment type="subunit">
    <text evidence="1">Homodimer.</text>
</comment>
<dbReference type="FunFam" id="3.40.30.10:FF:000034">
    <property type="entry name" value="glutathione S-transferase 1"/>
    <property type="match status" value="1"/>
</dbReference>
<dbReference type="InterPro" id="IPR010987">
    <property type="entry name" value="Glutathione-S-Trfase_C-like"/>
</dbReference>
<dbReference type="EMBL" id="HABY01000070">
    <property type="protein sequence ID" value="CDK12599.1"/>
    <property type="molecule type" value="Transcribed_RNA"/>
</dbReference>
<dbReference type="InterPro" id="IPR004045">
    <property type="entry name" value="Glutathione_S-Trfase_N"/>
</dbReference>
<comment type="similarity">
    <text evidence="2">Belongs to the GST superfamily.</text>
</comment>
<protein>
    <submittedName>
        <fullName evidence="5">Glutathione-S-transferase-like-1 protein</fullName>
    </submittedName>
</protein>
<dbReference type="SUPFAM" id="SSF47616">
    <property type="entry name" value="GST C-terminal domain-like"/>
    <property type="match status" value="1"/>
</dbReference>
<dbReference type="CDD" id="cd03045">
    <property type="entry name" value="GST_N_Delta_Epsilon"/>
    <property type="match status" value="1"/>
</dbReference>
<dbReference type="PROSITE" id="PS50405">
    <property type="entry name" value="GST_CTER"/>
    <property type="match status" value="1"/>
</dbReference>
<feature type="domain" description="GST N-terminal" evidence="3">
    <location>
        <begin position="2"/>
        <end position="83"/>
    </location>
</feature>
<dbReference type="PANTHER" id="PTHR43969">
    <property type="entry name" value="GLUTATHIONE S TRANSFERASE D10, ISOFORM A-RELATED"/>
    <property type="match status" value="1"/>
</dbReference>
<proteinExistence type="inferred from homology"/>
<evidence type="ECO:0000256" key="1">
    <source>
        <dbReference type="ARBA" id="ARBA00011738"/>
    </source>
</evidence>
<name>W6MEZ5_9EUCA</name>
<dbReference type="PROSITE" id="PS50404">
    <property type="entry name" value="GST_NTER"/>
    <property type="match status" value="1"/>
</dbReference>
<dbReference type="InterPro" id="IPR036249">
    <property type="entry name" value="Thioredoxin-like_sf"/>
</dbReference>
<dbReference type="GO" id="GO:0006749">
    <property type="term" value="P:glutathione metabolic process"/>
    <property type="evidence" value="ECO:0007669"/>
    <property type="project" value="TreeGrafter"/>
</dbReference>
<reference evidence="5" key="2">
    <citation type="submission" date="2014-02" db="EMBL/GenBank/DDBJ databases">
        <title>The hermit crab's nose antennal transcriptomics.</title>
        <authorList>
            <person name="Groh K.C."/>
            <person name="Vogel H."/>
            <person name="Stensmyr M.C."/>
            <person name="Grosse-Wilde E."/>
            <person name="Hansson B.S."/>
        </authorList>
    </citation>
    <scope>NUCLEOTIDE SEQUENCE</scope>
    <source>
        <tissue evidence="5">Antennules</tissue>
    </source>
</reference>
<dbReference type="SFLD" id="SFLDG01153">
    <property type="entry name" value="Main.4:_Theta-like"/>
    <property type="match status" value="1"/>
</dbReference>
<dbReference type="InterPro" id="IPR040079">
    <property type="entry name" value="Glutathione_S-Trfase"/>
</dbReference>
<dbReference type="InterPro" id="IPR004046">
    <property type="entry name" value="GST_C"/>
</dbReference>
<evidence type="ECO:0000256" key="2">
    <source>
        <dbReference type="RuleBase" id="RU003494"/>
    </source>
</evidence>
<dbReference type="Gene3D" id="1.20.1050.10">
    <property type="match status" value="1"/>
</dbReference>
<dbReference type="AlphaFoldDB" id="W6MEZ5"/>
<reference evidence="5" key="1">
    <citation type="submission" date="2013-06" db="EMBL/GenBank/DDBJ databases">
        <authorList>
            <person name="Groh K."/>
        </authorList>
    </citation>
    <scope>NUCLEOTIDE SEQUENCE</scope>
    <source>
        <tissue evidence="5">Antennules</tissue>
    </source>
</reference>
<dbReference type="FunFam" id="1.20.1050.10:FF:000007">
    <property type="entry name" value="Glutathione S-transferase 1-1"/>
    <property type="match status" value="1"/>
</dbReference>
<dbReference type="InterPro" id="IPR036282">
    <property type="entry name" value="Glutathione-S-Trfase_C_sf"/>
</dbReference>
<dbReference type="CDD" id="cd03177">
    <property type="entry name" value="GST_C_Delta_Epsilon"/>
    <property type="match status" value="1"/>
</dbReference>